<dbReference type="SUPFAM" id="SSF56235">
    <property type="entry name" value="N-terminal nucleophile aminohydrolases (Ntn hydrolases)"/>
    <property type="match status" value="1"/>
</dbReference>
<protein>
    <submittedName>
        <fullName evidence="4">Class II glutamine amidotransferase</fullName>
    </submittedName>
</protein>
<dbReference type="CDD" id="cd01908">
    <property type="entry name" value="YafJ"/>
    <property type="match status" value="1"/>
</dbReference>
<comment type="caution">
    <text evidence="4">The sequence shown here is derived from an EMBL/GenBank/DDBJ whole genome shotgun (WGS) entry which is preliminary data.</text>
</comment>
<evidence type="ECO:0000313" key="5">
    <source>
        <dbReference type="Proteomes" id="UP000431744"/>
    </source>
</evidence>
<accession>A0A6H9WBR0</accession>
<organism evidence="4 5">
    <name type="scientific">Pseudoclavibacter endophyticus</name>
    <dbReference type="NCBI Taxonomy" id="1778590"/>
    <lineage>
        <taxon>Bacteria</taxon>
        <taxon>Bacillati</taxon>
        <taxon>Actinomycetota</taxon>
        <taxon>Actinomycetes</taxon>
        <taxon>Micrococcales</taxon>
        <taxon>Microbacteriaceae</taxon>
        <taxon>Pseudoclavibacter</taxon>
    </lineage>
</organism>
<feature type="region of interest" description="Disordered" evidence="2">
    <location>
        <begin position="90"/>
        <end position="119"/>
    </location>
</feature>
<dbReference type="Proteomes" id="UP000431744">
    <property type="component" value="Unassembled WGS sequence"/>
</dbReference>
<dbReference type="Gene3D" id="3.60.20.10">
    <property type="entry name" value="Glutamine Phosphoribosylpyrophosphate, subunit 1, domain 1"/>
    <property type="match status" value="1"/>
</dbReference>
<reference evidence="4 5" key="1">
    <citation type="submission" date="2019-09" db="EMBL/GenBank/DDBJ databases">
        <title>Phylogeny of genus Pseudoclavibacter and closely related genus.</title>
        <authorList>
            <person name="Li Y."/>
        </authorList>
    </citation>
    <scope>NUCLEOTIDE SEQUENCE [LARGE SCALE GENOMIC DNA]</scope>
    <source>
        <strain evidence="4 5">EGI 60007</strain>
    </source>
</reference>
<feature type="compositionally biased region" description="Low complexity" evidence="2">
    <location>
        <begin position="33"/>
        <end position="50"/>
    </location>
</feature>
<name>A0A6H9WBR0_9MICO</name>
<dbReference type="Pfam" id="PF13230">
    <property type="entry name" value="GATase_4"/>
    <property type="match status" value="1"/>
</dbReference>
<evidence type="ECO:0000256" key="1">
    <source>
        <dbReference type="ARBA" id="ARBA00022962"/>
    </source>
</evidence>
<dbReference type="EMBL" id="WBJY01000002">
    <property type="protein sequence ID" value="KAB1648090.1"/>
    <property type="molecule type" value="Genomic_DNA"/>
</dbReference>
<sequence length="446" mass="47366">MRVVASGRHSPSASTTAVGCGTSAGTFCGGAGAADAETAAPPGRGARMAPNSAPSATRVAARDRAATRRCGGCMPQCNRTFGTMTRLGRARTECHTTSPPERDRPGARQDGAVCPSRPPERSHRMCRLLAYAAPHATTVSEVIGEMRSDAFQHMTTVHSDGWGTAWLAAGPGEPTPEVESLRISTPGQDDPVLTTILRDTPSPARLVHLRLATDSHKRTMTNTHPFIAEGIAFAHNGTISPTSRFHRLLEPSSFAGVSGDTDSELYFALVRQYARRLGSLGRGLVEAVGVLREVFPTASLNATLMSENELLVVRASSTAHVTVDTFAEYGVDVDLLPIDHNDDYYRMKMLRRADGTTVFASSGIDQDDWQEVPDDTVTRIDLRTLDFAQRSVLAAGTGEAVEADERAAEAVEAAAGEPFAGVGAQAGGAAYADPVSLEEHRARRAS</sequence>
<feature type="domain" description="Glutamine amidotransferase type-2" evidence="3">
    <location>
        <begin position="126"/>
        <end position="446"/>
    </location>
</feature>
<feature type="region of interest" description="Disordered" evidence="2">
    <location>
        <begin position="33"/>
        <end position="62"/>
    </location>
</feature>
<keyword evidence="4" id="KW-0808">Transferase</keyword>
<evidence type="ECO:0000256" key="2">
    <source>
        <dbReference type="SAM" id="MobiDB-lite"/>
    </source>
</evidence>
<dbReference type="PROSITE" id="PS51257">
    <property type="entry name" value="PROKAR_LIPOPROTEIN"/>
    <property type="match status" value="1"/>
</dbReference>
<proteinExistence type="predicted"/>
<dbReference type="PROSITE" id="PS51278">
    <property type="entry name" value="GATASE_TYPE_2"/>
    <property type="match status" value="1"/>
</dbReference>
<dbReference type="PANTHER" id="PTHR43187:SF1">
    <property type="entry name" value="GLUTAMINE AMIDOTRANSFERASE DUG3-RELATED"/>
    <property type="match status" value="1"/>
</dbReference>
<gene>
    <name evidence="4" type="ORF">F8O04_10195</name>
</gene>
<keyword evidence="1 4" id="KW-0315">Glutamine amidotransferase</keyword>
<dbReference type="AlphaFoldDB" id="A0A6H9WBR0"/>
<dbReference type="InterPro" id="IPR026869">
    <property type="entry name" value="EgtC-like"/>
</dbReference>
<dbReference type="OrthoDB" id="4791288at2"/>
<feature type="compositionally biased region" description="Basic and acidic residues" evidence="2">
    <location>
        <begin position="90"/>
        <end position="107"/>
    </location>
</feature>
<dbReference type="InterPro" id="IPR017932">
    <property type="entry name" value="GATase_2_dom"/>
</dbReference>
<dbReference type="InterPro" id="IPR052373">
    <property type="entry name" value="Gamma-glu_amide_hydrolase"/>
</dbReference>
<evidence type="ECO:0000313" key="4">
    <source>
        <dbReference type="EMBL" id="KAB1648090.1"/>
    </source>
</evidence>
<dbReference type="InterPro" id="IPR029055">
    <property type="entry name" value="Ntn_hydrolases_N"/>
</dbReference>
<evidence type="ECO:0000259" key="3">
    <source>
        <dbReference type="PROSITE" id="PS51278"/>
    </source>
</evidence>
<dbReference type="PANTHER" id="PTHR43187">
    <property type="entry name" value="GLUTAMINE AMIDOTRANSFERASE DUG3-RELATED"/>
    <property type="match status" value="1"/>
</dbReference>
<keyword evidence="5" id="KW-1185">Reference proteome</keyword>
<dbReference type="GO" id="GO:0016740">
    <property type="term" value="F:transferase activity"/>
    <property type="evidence" value="ECO:0007669"/>
    <property type="project" value="UniProtKB-KW"/>
</dbReference>